<dbReference type="GO" id="GO:1990165">
    <property type="term" value="F:single-strand break-containing DNA binding"/>
    <property type="evidence" value="ECO:0007669"/>
    <property type="project" value="EnsemblFungi"/>
</dbReference>
<gene>
    <name evidence="10" type="ORF">PICMEDRAFT_21379</name>
</gene>
<dbReference type="PANTHER" id="PTHR12135:SF0">
    <property type="entry name" value="DNA REPAIR PROTEIN COMPLEMENTING XP-C CELLS"/>
    <property type="match status" value="1"/>
</dbReference>
<dbReference type="GO" id="GO:0043161">
    <property type="term" value="P:proteasome-mediated ubiquitin-dependent protein catabolic process"/>
    <property type="evidence" value="ECO:0007669"/>
    <property type="project" value="EnsemblFungi"/>
</dbReference>
<dbReference type="GO" id="GO:0006265">
    <property type="term" value="P:DNA topological change"/>
    <property type="evidence" value="ECO:0007669"/>
    <property type="project" value="EnsemblFungi"/>
</dbReference>
<evidence type="ECO:0000256" key="4">
    <source>
        <dbReference type="ARBA" id="ARBA00023204"/>
    </source>
</evidence>
<dbReference type="Gene3D" id="3.90.260.10">
    <property type="entry name" value="Transglutaminase-like"/>
    <property type="match status" value="1"/>
</dbReference>
<dbReference type="Gene3D" id="3.30.70.2460">
    <property type="entry name" value="Rad4, beta-hairpin domain BHD3"/>
    <property type="match status" value="1"/>
</dbReference>
<dbReference type="InterPro" id="IPR036985">
    <property type="entry name" value="Transglutaminase-like_sf"/>
</dbReference>
<accession>A0A1E3NS48</accession>
<dbReference type="InterPro" id="IPR018326">
    <property type="entry name" value="Rad4_beta-hairpin_dom1"/>
</dbReference>
<dbReference type="Pfam" id="PF10403">
    <property type="entry name" value="BHD_1"/>
    <property type="match status" value="1"/>
</dbReference>
<evidence type="ECO:0000256" key="1">
    <source>
        <dbReference type="ARBA" id="ARBA00004123"/>
    </source>
</evidence>
<feature type="domain" description="Rad4 beta-hairpin" evidence="9">
    <location>
        <begin position="491"/>
        <end position="567"/>
    </location>
</feature>
<evidence type="ECO:0000313" key="10">
    <source>
        <dbReference type="EMBL" id="ODQ48935.1"/>
    </source>
</evidence>
<protein>
    <recommendedName>
        <fullName evidence="12">Rad4 beta-hairpin domain-containing protein</fullName>
    </recommendedName>
</protein>
<dbReference type="OrthoDB" id="300780at2759"/>
<feature type="domain" description="Rad4 beta-hairpin" evidence="8">
    <location>
        <begin position="416"/>
        <end position="484"/>
    </location>
</feature>
<keyword evidence="11" id="KW-1185">Reference proteome</keyword>
<dbReference type="InterPro" id="IPR018328">
    <property type="entry name" value="Rad4_beta-hairpin_dom3"/>
</dbReference>
<dbReference type="GO" id="GO:0005829">
    <property type="term" value="C:cytosol"/>
    <property type="evidence" value="ECO:0007669"/>
    <property type="project" value="EnsemblFungi"/>
</dbReference>
<evidence type="ECO:0000259" key="8">
    <source>
        <dbReference type="SMART" id="SM01031"/>
    </source>
</evidence>
<dbReference type="InterPro" id="IPR038765">
    <property type="entry name" value="Papain-like_cys_pep_sf"/>
</dbReference>
<dbReference type="Gene3D" id="3.30.60.290">
    <property type="entry name" value="Rad4, beta-hairpin domain BHD2"/>
    <property type="match status" value="1"/>
</dbReference>
<evidence type="ECO:0000256" key="5">
    <source>
        <dbReference type="ARBA" id="ARBA00023242"/>
    </source>
</evidence>
<dbReference type="EMBL" id="KV454001">
    <property type="protein sequence ID" value="ODQ48935.1"/>
    <property type="molecule type" value="Genomic_DNA"/>
</dbReference>
<sequence>VSKEERVYRRVLHLLHLFVMVGHGVSRNVWISDPQLLMSIRKQVPDALKHELRQYQAHRVKATVTAQSKTRKLLDFLRHLMEYWLKVWTVDFRAPVLYKKSWTELKYPQLLYPSKAQKLTKQKFRNMILTHTGSRDIAAQGFVALLRSLNLPARLVFSIQPPDFTNMKKCDENAVKNHEADNSKELIKSSPTKGKGKSVDRILAMLRSKKAYKNTSVKTQDEHDDEYGERYGSWPVFWVEVWDKDSKKYITIDPVVKKFIEVVSWKSKLEPPMNCVRNNAWYVIGYDRVGGVRDITRRYAKEYNAKIRKKRITREAKWETWWSLLLRGACSKKRLKDNRVDKFEQIEFEELELKEGMPANISDFKGHPVYVLERDLKFNEILMPKISCGGVSKKGKITNNADKFIPVYKRSNVHIVRTARGWFMRGRVLKIGERPLKIREKKVKKRKGKKGTEDEFQLSDEENEEDGDDGRMYAESQTEKYVPPPVVNGIIPKNAFKNVDVYEPWMIPNGCVHVKEKLAEKAARLMGIEYAPAVVGFDFTGSRRDASAKIEGIVTLEEYEGAVKLICEGLSEVEEEERRMHEDLINLRAWRILLAKLKISKRL</sequence>
<dbReference type="GO" id="GO:0006289">
    <property type="term" value="P:nucleotide-excision repair"/>
    <property type="evidence" value="ECO:0007669"/>
    <property type="project" value="EnsemblFungi"/>
</dbReference>
<reference evidence="10 11" key="1">
    <citation type="journal article" date="2016" name="Proc. Natl. Acad. Sci. U.S.A.">
        <title>Comparative genomics of biotechnologically important yeasts.</title>
        <authorList>
            <person name="Riley R."/>
            <person name="Haridas S."/>
            <person name="Wolfe K.H."/>
            <person name="Lopes M.R."/>
            <person name="Hittinger C.T."/>
            <person name="Goeker M."/>
            <person name="Salamov A.A."/>
            <person name="Wisecaver J.H."/>
            <person name="Long T.M."/>
            <person name="Calvey C.H."/>
            <person name="Aerts A.L."/>
            <person name="Barry K.W."/>
            <person name="Choi C."/>
            <person name="Clum A."/>
            <person name="Coughlan A.Y."/>
            <person name="Deshpande S."/>
            <person name="Douglass A.P."/>
            <person name="Hanson S.J."/>
            <person name="Klenk H.-P."/>
            <person name="LaButti K.M."/>
            <person name="Lapidus A."/>
            <person name="Lindquist E.A."/>
            <person name="Lipzen A.M."/>
            <person name="Meier-Kolthoff J.P."/>
            <person name="Ohm R.A."/>
            <person name="Otillar R.P."/>
            <person name="Pangilinan J.L."/>
            <person name="Peng Y."/>
            <person name="Rokas A."/>
            <person name="Rosa C.A."/>
            <person name="Scheuner C."/>
            <person name="Sibirny A.A."/>
            <person name="Slot J.C."/>
            <person name="Stielow J.B."/>
            <person name="Sun H."/>
            <person name="Kurtzman C.P."/>
            <person name="Blackwell M."/>
            <person name="Grigoriev I.V."/>
            <person name="Jeffries T.W."/>
        </authorList>
    </citation>
    <scope>NUCLEOTIDE SEQUENCE [LARGE SCALE GENOMIC DNA]</scope>
    <source>
        <strain evidence="10 11">NRRL Y-2026</strain>
    </source>
</reference>
<evidence type="ECO:0000313" key="11">
    <source>
        <dbReference type="Proteomes" id="UP000094455"/>
    </source>
</evidence>
<keyword evidence="4" id="KW-0234">DNA repair</keyword>
<dbReference type="InterPro" id="IPR042488">
    <property type="entry name" value="Rad4_BHD3_sf"/>
</dbReference>
<evidence type="ECO:0008006" key="12">
    <source>
        <dbReference type="Google" id="ProtNLM"/>
    </source>
</evidence>
<dbReference type="InterPro" id="IPR018325">
    <property type="entry name" value="Rad4/PNGase_transGLS-fold"/>
</dbReference>
<dbReference type="GeneID" id="30178885"/>
<dbReference type="InterPro" id="IPR004583">
    <property type="entry name" value="DNA_repair_Rad4"/>
</dbReference>
<keyword evidence="5" id="KW-0539">Nucleus</keyword>
<dbReference type="STRING" id="763406.A0A1E3NS48"/>
<dbReference type="Proteomes" id="UP000094455">
    <property type="component" value="Unassembled WGS sequence"/>
</dbReference>
<dbReference type="SUPFAM" id="SSF54001">
    <property type="entry name" value="Cysteine proteinases"/>
    <property type="match status" value="1"/>
</dbReference>
<dbReference type="Pfam" id="PF10405">
    <property type="entry name" value="BHD_3"/>
    <property type="match status" value="1"/>
</dbReference>
<evidence type="ECO:0000259" key="7">
    <source>
        <dbReference type="SMART" id="SM01030"/>
    </source>
</evidence>
<dbReference type="RefSeq" id="XP_019020048.1">
    <property type="nucleotide sequence ID" value="XM_019162198.1"/>
</dbReference>
<dbReference type="GO" id="GO:0006298">
    <property type="term" value="P:mismatch repair"/>
    <property type="evidence" value="ECO:0007669"/>
    <property type="project" value="TreeGrafter"/>
</dbReference>
<feature type="region of interest" description="Disordered" evidence="6">
    <location>
        <begin position="442"/>
        <end position="470"/>
    </location>
</feature>
<dbReference type="GO" id="GO:0000122">
    <property type="term" value="P:negative regulation of transcription by RNA polymerase II"/>
    <property type="evidence" value="ECO:0007669"/>
    <property type="project" value="EnsemblFungi"/>
</dbReference>
<dbReference type="SMART" id="SM01031">
    <property type="entry name" value="BHD_2"/>
    <property type="match status" value="1"/>
</dbReference>
<comment type="similarity">
    <text evidence="2">Belongs to the XPC family.</text>
</comment>
<dbReference type="Pfam" id="PF03835">
    <property type="entry name" value="Rad4"/>
    <property type="match status" value="1"/>
</dbReference>
<dbReference type="GO" id="GO:0003697">
    <property type="term" value="F:single-stranded DNA binding"/>
    <property type="evidence" value="ECO:0007669"/>
    <property type="project" value="TreeGrafter"/>
</dbReference>
<proteinExistence type="inferred from homology"/>
<dbReference type="AlphaFoldDB" id="A0A1E3NS48"/>
<feature type="non-terminal residue" evidence="10">
    <location>
        <position position="1"/>
    </location>
</feature>
<evidence type="ECO:0000256" key="3">
    <source>
        <dbReference type="ARBA" id="ARBA00022763"/>
    </source>
</evidence>
<feature type="non-terminal residue" evidence="10">
    <location>
        <position position="603"/>
    </location>
</feature>
<dbReference type="PANTHER" id="PTHR12135">
    <property type="entry name" value="DNA REPAIR PROTEIN XP-C / RAD4"/>
    <property type="match status" value="1"/>
</dbReference>
<feature type="compositionally biased region" description="Acidic residues" evidence="6">
    <location>
        <begin position="454"/>
        <end position="468"/>
    </location>
</feature>
<dbReference type="SMART" id="SM01032">
    <property type="entry name" value="BHD_3"/>
    <property type="match status" value="1"/>
</dbReference>
<dbReference type="Pfam" id="PF10404">
    <property type="entry name" value="BHD_2"/>
    <property type="match status" value="1"/>
</dbReference>
<dbReference type="SMART" id="SM01030">
    <property type="entry name" value="BHD_1"/>
    <property type="match status" value="1"/>
</dbReference>
<dbReference type="InterPro" id="IPR018327">
    <property type="entry name" value="BHD_2"/>
</dbReference>
<dbReference type="GO" id="GO:0000111">
    <property type="term" value="C:nucleotide-excision repair factor 2 complex"/>
    <property type="evidence" value="ECO:0007669"/>
    <property type="project" value="EnsemblFungi"/>
</dbReference>
<feature type="domain" description="Rad4 beta-hairpin" evidence="7">
    <location>
        <begin position="353"/>
        <end position="414"/>
    </location>
</feature>
<evidence type="ECO:0000259" key="9">
    <source>
        <dbReference type="SMART" id="SM01032"/>
    </source>
</evidence>
<dbReference type="Gene3D" id="2.20.20.110">
    <property type="entry name" value="Rad4, beta-hairpin domain BHD1"/>
    <property type="match status" value="1"/>
</dbReference>
<dbReference type="GO" id="GO:0071942">
    <property type="term" value="C:XPC complex"/>
    <property type="evidence" value="ECO:0007669"/>
    <property type="project" value="TreeGrafter"/>
</dbReference>
<keyword evidence="3" id="KW-0227">DNA damage</keyword>
<evidence type="ECO:0000256" key="2">
    <source>
        <dbReference type="ARBA" id="ARBA00009525"/>
    </source>
</evidence>
<evidence type="ECO:0000256" key="6">
    <source>
        <dbReference type="SAM" id="MobiDB-lite"/>
    </source>
</evidence>
<comment type="subcellular location">
    <subcellularLocation>
        <location evidence="1">Nucleus</location>
    </subcellularLocation>
</comment>
<name>A0A1E3NS48_9ASCO</name>
<organism evidence="10 11">
    <name type="scientific">Pichia membranifaciens NRRL Y-2026</name>
    <dbReference type="NCBI Taxonomy" id="763406"/>
    <lineage>
        <taxon>Eukaryota</taxon>
        <taxon>Fungi</taxon>
        <taxon>Dikarya</taxon>
        <taxon>Ascomycota</taxon>
        <taxon>Saccharomycotina</taxon>
        <taxon>Pichiomycetes</taxon>
        <taxon>Pichiales</taxon>
        <taxon>Pichiaceae</taxon>
        <taxon>Pichia</taxon>
    </lineage>
</organism>